<comment type="caution">
    <text evidence="1">The sequence shown here is derived from an EMBL/GenBank/DDBJ whole genome shotgun (WGS) entry which is preliminary data.</text>
</comment>
<reference evidence="1" key="1">
    <citation type="submission" date="2023-03" db="EMBL/GenBank/DDBJ databases">
        <title>Chromosome-level genomes of two armyworms, Mythimna separata and Mythimna loreyi, provide insights into the biosynthesis and reception of sex pheromones.</title>
        <authorList>
            <person name="Zhao H."/>
        </authorList>
    </citation>
    <scope>NUCLEOTIDE SEQUENCE</scope>
    <source>
        <strain evidence="1">BeijingLab</strain>
    </source>
</reference>
<sequence length="633" mass="72061">MGTKAPEQVKKTNKPRPAVKCDVCGRKFLTVSAWKSHYKFLHAKSDSDKRIPFKKQDNTKLLKKKLVPLHLKRVNPPEAKKVEKTVEPVKTPELAVKSPSASKKAEFECPVCSLKYPVYFTAFRHIQKNHCIDDKGEKVAPNSPLLVKPIRIETCASCCQEIRSTVPHDCPKMQASKDQYLCLGCDQVFCGLVLFQHHVKGLHADDAQNYFFPSRKEFEEWKTELQEGISIEFTRLNKQKGKEIYHCSYQTTSSSNATRLCPSSISVREYSRGVHVCYFKEHCEHTVTDVPLQNNQYNISLYTRDADDSKLEAGEYNDLYAEFKNVLKSIMVDAAKVDIAMLKDLLGRALEMTAVLKNYYDEDHEKDLSTTLINKNLSDEQISKTLDSLKPKSKRKQSFEKKTDIEVAKKVKKTPAHIENGMTTRLNRSSTTINKSVTFSKNIQKKNEKTTIAKELQELLEEESTNTPKSTLKKPESINTPPKSTLKKPESTNTTPKITLRKPEELLKPLKKVEEPLKKMEIKSEESARSLIQSPTSFNDSYKHFVNQNFKTVADTSTPLKTKATVKKKEVVKTKIGQFKVKPSSPKSVSPKSPKVVKEKQEPVTLVPLKVKPDIKYIIKEQENDCNILILKI</sequence>
<keyword evidence="2" id="KW-1185">Reference proteome</keyword>
<name>A0ACC2Q212_9NEOP</name>
<proteinExistence type="predicted"/>
<gene>
    <name evidence="1" type="ORF">PYW08_012230</name>
</gene>
<organism evidence="1 2">
    <name type="scientific">Mythimna loreyi</name>
    <dbReference type="NCBI Taxonomy" id="667449"/>
    <lineage>
        <taxon>Eukaryota</taxon>
        <taxon>Metazoa</taxon>
        <taxon>Ecdysozoa</taxon>
        <taxon>Arthropoda</taxon>
        <taxon>Hexapoda</taxon>
        <taxon>Insecta</taxon>
        <taxon>Pterygota</taxon>
        <taxon>Neoptera</taxon>
        <taxon>Endopterygota</taxon>
        <taxon>Lepidoptera</taxon>
        <taxon>Glossata</taxon>
        <taxon>Ditrysia</taxon>
        <taxon>Noctuoidea</taxon>
        <taxon>Noctuidae</taxon>
        <taxon>Noctuinae</taxon>
        <taxon>Hadenini</taxon>
        <taxon>Mythimna</taxon>
    </lineage>
</organism>
<accession>A0ACC2Q212</accession>
<dbReference type="Proteomes" id="UP001231649">
    <property type="component" value="Chromosome 30"/>
</dbReference>
<protein>
    <submittedName>
        <fullName evidence="1">Uncharacterized protein</fullName>
    </submittedName>
</protein>
<evidence type="ECO:0000313" key="1">
    <source>
        <dbReference type="EMBL" id="KAJ8704910.1"/>
    </source>
</evidence>
<evidence type="ECO:0000313" key="2">
    <source>
        <dbReference type="Proteomes" id="UP001231649"/>
    </source>
</evidence>
<dbReference type="EMBL" id="CM056806">
    <property type="protein sequence ID" value="KAJ8704910.1"/>
    <property type="molecule type" value="Genomic_DNA"/>
</dbReference>